<name>A0AB34FWA2_9HYPO</name>
<feature type="transmembrane region" description="Helical" evidence="1">
    <location>
        <begin position="213"/>
        <end position="232"/>
    </location>
</feature>
<dbReference type="InterPro" id="IPR029063">
    <property type="entry name" value="SAM-dependent_MTases_sf"/>
</dbReference>
<keyword evidence="1" id="KW-0812">Transmembrane</keyword>
<feature type="transmembrane region" description="Helical" evidence="1">
    <location>
        <begin position="177"/>
        <end position="201"/>
    </location>
</feature>
<feature type="transmembrane region" description="Helical" evidence="1">
    <location>
        <begin position="69"/>
        <end position="87"/>
    </location>
</feature>
<feature type="transmembrane region" description="Helical" evidence="1">
    <location>
        <begin position="125"/>
        <end position="146"/>
    </location>
</feature>
<dbReference type="Pfam" id="PF13578">
    <property type="entry name" value="Methyltransf_24"/>
    <property type="match status" value="1"/>
</dbReference>
<feature type="transmembrane region" description="Helical" evidence="1">
    <location>
        <begin position="252"/>
        <end position="271"/>
    </location>
</feature>
<reference evidence="2" key="1">
    <citation type="submission" date="2023-01" db="EMBL/GenBank/DDBJ databases">
        <title>The growth and conidiation of Purpureocillium lavendulum are regulated by nitrogen source and histone H3K14 acetylation.</title>
        <authorList>
            <person name="Tang P."/>
            <person name="Han J."/>
            <person name="Zhang C."/>
            <person name="Tang P."/>
            <person name="Qi F."/>
            <person name="Zhang K."/>
            <person name="Liang L."/>
        </authorList>
    </citation>
    <scope>NUCLEOTIDE SEQUENCE</scope>
    <source>
        <strain evidence="2">YMF1.00683</strain>
    </source>
</reference>
<keyword evidence="3" id="KW-1185">Reference proteome</keyword>
<feature type="transmembrane region" description="Helical" evidence="1">
    <location>
        <begin position="93"/>
        <end position="113"/>
    </location>
</feature>
<protein>
    <submittedName>
        <fullName evidence="2">3-mercaptopyruvate sulfurtransferase</fullName>
    </submittedName>
</protein>
<keyword evidence="1" id="KW-1133">Transmembrane helix</keyword>
<feature type="transmembrane region" description="Helical" evidence="1">
    <location>
        <begin position="346"/>
        <end position="367"/>
    </location>
</feature>
<evidence type="ECO:0000313" key="2">
    <source>
        <dbReference type="EMBL" id="KAJ6443088.1"/>
    </source>
</evidence>
<feature type="transmembrane region" description="Helical" evidence="1">
    <location>
        <begin position="20"/>
        <end position="48"/>
    </location>
</feature>
<comment type="caution">
    <text evidence="2">The sequence shown here is derived from an EMBL/GenBank/DDBJ whole genome shotgun (WGS) entry which is preliminary data.</text>
</comment>
<evidence type="ECO:0000313" key="3">
    <source>
        <dbReference type="Proteomes" id="UP001163105"/>
    </source>
</evidence>
<proteinExistence type="predicted"/>
<accession>A0AB34FWA2</accession>
<dbReference type="SUPFAM" id="SSF53335">
    <property type="entry name" value="S-adenosyl-L-methionine-dependent methyltransferases"/>
    <property type="match status" value="1"/>
</dbReference>
<keyword evidence="1" id="KW-0472">Membrane</keyword>
<dbReference type="Proteomes" id="UP001163105">
    <property type="component" value="Unassembled WGS sequence"/>
</dbReference>
<dbReference type="InterPro" id="IPR053018">
    <property type="entry name" value="Elsinochrome_Biosynth-Asso"/>
</dbReference>
<dbReference type="PANTHER" id="PTHR37577:SF1">
    <property type="entry name" value="INTEGRAL MEMBRANE PROTEIN"/>
    <property type="match status" value="1"/>
</dbReference>
<evidence type="ECO:0000256" key="1">
    <source>
        <dbReference type="SAM" id="Phobius"/>
    </source>
</evidence>
<dbReference type="AlphaFoldDB" id="A0AB34FWA2"/>
<dbReference type="EMBL" id="JAQHRD010000003">
    <property type="protein sequence ID" value="KAJ6443088.1"/>
    <property type="molecule type" value="Genomic_DNA"/>
</dbReference>
<gene>
    <name evidence="2" type="ORF">O9K51_04267</name>
</gene>
<sequence>MAFSDPLQCTDAPDSTPSDAGVAGTGILLSFMATAGLAIVLSATVIVGEMRGRPSTIRRRLLSGYSDSQILQGIGIQSVGLAKMNSLVPYHFFLIWMLSLLSMATHNATLLALVRDYRRDWVIRWLRQFLMFVNLALSSVSGAFVLQSVAKGLERSTLPIACVWQVRGEGAATNASLSYVGTIVVIAGNCIIFALATWYLHTRKPRFFKTVQLVGLVLMGAIAVGAAIRIGLLSQAFGRPSVKLSDQGEKVWSFGQLLSLLLLVFPLVNVIEIYRGEMSVAASPEDTKSRVYDGELQSDPHVHSSFQHNPFFGSQTNLFGKVDGQIHRRLETEPHPNTDNMHQKRVLLPLAVVAVVALVMAVVHQSLHRDATHVFHSKLSSFHSGLGKLPSSGIVSRPPSFEQVALKYGTDKVTGHNYQDMYDKYLEPIRHSPLKMLEIGLGCNMAADSLEAYGPGASYYTWLEYLPSVDLYYIESDAACAAKYGHETANAHVFTGDQADASFLMRFAAETAQDGQFDVIVDDGGHTMKQQLTSLMHLWPTVRPGGIYVIEDLQTSYQEGYGGDPMTTDGAKHTTIKHLFQIVDDIMTGRNSLPISRDVLSVDCMLEICTLRKSYRTP</sequence>
<dbReference type="Gene3D" id="3.40.50.150">
    <property type="entry name" value="Vaccinia Virus protein VP39"/>
    <property type="match status" value="1"/>
</dbReference>
<dbReference type="PANTHER" id="PTHR37577">
    <property type="entry name" value="INTEGRAL MEMBRANE PROTEIN"/>
    <property type="match status" value="1"/>
</dbReference>
<organism evidence="2 3">
    <name type="scientific">Purpureocillium lavendulum</name>
    <dbReference type="NCBI Taxonomy" id="1247861"/>
    <lineage>
        <taxon>Eukaryota</taxon>
        <taxon>Fungi</taxon>
        <taxon>Dikarya</taxon>
        <taxon>Ascomycota</taxon>
        <taxon>Pezizomycotina</taxon>
        <taxon>Sordariomycetes</taxon>
        <taxon>Hypocreomycetidae</taxon>
        <taxon>Hypocreales</taxon>
        <taxon>Ophiocordycipitaceae</taxon>
        <taxon>Purpureocillium</taxon>
    </lineage>
</organism>